<feature type="transmembrane region" description="Helical" evidence="2">
    <location>
        <begin position="73"/>
        <end position="95"/>
    </location>
</feature>
<keyword evidence="2" id="KW-1133">Transmembrane helix</keyword>
<organism evidence="3 4">
    <name type="scientific">Gonapodya prolifera (strain JEL478)</name>
    <name type="common">Monoblepharis prolifera</name>
    <dbReference type="NCBI Taxonomy" id="1344416"/>
    <lineage>
        <taxon>Eukaryota</taxon>
        <taxon>Fungi</taxon>
        <taxon>Fungi incertae sedis</taxon>
        <taxon>Chytridiomycota</taxon>
        <taxon>Chytridiomycota incertae sedis</taxon>
        <taxon>Monoblepharidomycetes</taxon>
        <taxon>Monoblepharidales</taxon>
        <taxon>Gonapodyaceae</taxon>
        <taxon>Gonapodya</taxon>
    </lineage>
</organism>
<feature type="transmembrane region" description="Helical" evidence="2">
    <location>
        <begin position="35"/>
        <end position="53"/>
    </location>
</feature>
<evidence type="ECO:0000256" key="1">
    <source>
        <dbReference type="SAM" id="MobiDB-lite"/>
    </source>
</evidence>
<evidence type="ECO:0000256" key="2">
    <source>
        <dbReference type="SAM" id="Phobius"/>
    </source>
</evidence>
<dbReference type="AlphaFoldDB" id="A0A139A7J7"/>
<keyword evidence="2" id="KW-0472">Membrane</keyword>
<sequence length="182" mass="20576">MDPPGVIGNCYTRHTTHDQFGKFMYSNDWYGSEKLVFLVHNAAILPWGLLSSIQFSQTIRKHYINIHRWNGRFLLLSLIPASITGFQLGMTSHAIMSSMRVPLAVITFMYPMYNALMGYLALVAPPPGRKKSASIALHQYYRTYSPAVQVEVDGGREHNLTSGNWTHSHIHTSSLDPRPSQQ</sequence>
<protein>
    <submittedName>
        <fullName evidence="3">Uncharacterized protein</fullName>
    </submittedName>
</protein>
<dbReference type="OrthoDB" id="193478at2759"/>
<reference evidence="3 4" key="1">
    <citation type="journal article" date="2015" name="Genome Biol. Evol.">
        <title>Phylogenomic analyses indicate that early fungi evolved digesting cell walls of algal ancestors of land plants.</title>
        <authorList>
            <person name="Chang Y."/>
            <person name="Wang S."/>
            <person name="Sekimoto S."/>
            <person name="Aerts A.L."/>
            <person name="Choi C."/>
            <person name="Clum A."/>
            <person name="LaButti K.M."/>
            <person name="Lindquist E.A."/>
            <person name="Yee Ngan C."/>
            <person name="Ohm R.A."/>
            <person name="Salamov A.A."/>
            <person name="Grigoriev I.V."/>
            <person name="Spatafora J.W."/>
            <person name="Berbee M.L."/>
        </authorList>
    </citation>
    <scope>NUCLEOTIDE SEQUENCE [LARGE SCALE GENOMIC DNA]</scope>
    <source>
        <strain evidence="3 4">JEL478</strain>
    </source>
</reference>
<dbReference type="EMBL" id="KQ965786">
    <property type="protein sequence ID" value="KXS12648.1"/>
    <property type="molecule type" value="Genomic_DNA"/>
</dbReference>
<evidence type="ECO:0000313" key="3">
    <source>
        <dbReference type="EMBL" id="KXS12648.1"/>
    </source>
</evidence>
<accession>A0A139A7J7</accession>
<evidence type="ECO:0000313" key="4">
    <source>
        <dbReference type="Proteomes" id="UP000070544"/>
    </source>
</evidence>
<gene>
    <name evidence="3" type="ORF">M427DRAFT_393924</name>
</gene>
<keyword evidence="2" id="KW-0812">Transmembrane</keyword>
<dbReference type="Proteomes" id="UP000070544">
    <property type="component" value="Unassembled WGS sequence"/>
</dbReference>
<proteinExistence type="predicted"/>
<name>A0A139A7J7_GONPJ</name>
<feature type="region of interest" description="Disordered" evidence="1">
    <location>
        <begin position="161"/>
        <end position="182"/>
    </location>
</feature>
<keyword evidence="4" id="KW-1185">Reference proteome</keyword>
<feature type="transmembrane region" description="Helical" evidence="2">
    <location>
        <begin position="101"/>
        <end position="122"/>
    </location>
</feature>